<comment type="catalytic activity">
    <reaction evidence="9">
        <text>N(6)-acetyl-L-lysyl-[histone] + H2O = L-lysyl-[histone] + acetate</text>
        <dbReference type="Rhea" id="RHEA:58196"/>
        <dbReference type="Rhea" id="RHEA-COMP:9845"/>
        <dbReference type="Rhea" id="RHEA-COMP:11338"/>
        <dbReference type="ChEBI" id="CHEBI:15377"/>
        <dbReference type="ChEBI" id="CHEBI:29969"/>
        <dbReference type="ChEBI" id="CHEBI:30089"/>
        <dbReference type="ChEBI" id="CHEBI:61930"/>
        <dbReference type="EC" id="3.5.1.98"/>
    </reaction>
</comment>
<gene>
    <name evidence="13" type="ORF">WJX73_008018</name>
</gene>
<feature type="region of interest" description="Disordered" evidence="11">
    <location>
        <begin position="372"/>
        <end position="501"/>
    </location>
</feature>
<evidence type="ECO:0000256" key="5">
    <source>
        <dbReference type="ARBA" id="ARBA00022853"/>
    </source>
</evidence>
<dbReference type="Proteomes" id="UP001465755">
    <property type="component" value="Unassembled WGS sequence"/>
</dbReference>
<dbReference type="InterPro" id="IPR037138">
    <property type="entry name" value="His_deacetylse_dom_sf"/>
</dbReference>
<keyword evidence="3" id="KW-0678">Repressor</keyword>
<dbReference type="PANTHER" id="PTHR10625:SF44">
    <property type="entry name" value="HISTONE DEACETYLASE 19"/>
    <property type="match status" value="1"/>
</dbReference>
<keyword evidence="5" id="KW-0156">Chromatin regulator</keyword>
<feature type="domain" description="Histone deacetylase" evidence="12">
    <location>
        <begin position="24"/>
        <end position="314"/>
    </location>
</feature>
<keyword evidence="6" id="KW-0805">Transcription regulation</keyword>
<comment type="subcellular location">
    <subcellularLocation>
        <location evidence="1">Nucleus</location>
    </subcellularLocation>
</comment>
<dbReference type="InterPro" id="IPR023801">
    <property type="entry name" value="His_deacetylse_dom"/>
</dbReference>
<dbReference type="EC" id="3.5.1.98" evidence="2"/>
<dbReference type="GO" id="GO:0141221">
    <property type="term" value="F:histone deacetylase activity, hydrolytic mechanism"/>
    <property type="evidence" value="ECO:0007669"/>
    <property type="project" value="UniProtKB-EC"/>
</dbReference>
<evidence type="ECO:0000313" key="13">
    <source>
        <dbReference type="EMBL" id="KAK9815117.1"/>
    </source>
</evidence>
<dbReference type="Gene3D" id="3.40.800.20">
    <property type="entry name" value="Histone deacetylase domain"/>
    <property type="match status" value="1"/>
</dbReference>
<protein>
    <recommendedName>
        <fullName evidence="2">histone deacetylase</fullName>
        <ecNumber evidence="2">3.5.1.98</ecNumber>
    </recommendedName>
</protein>
<keyword evidence="8" id="KW-0539">Nucleus</keyword>
<evidence type="ECO:0000256" key="11">
    <source>
        <dbReference type="SAM" id="MobiDB-lite"/>
    </source>
</evidence>
<feature type="compositionally biased region" description="Pro residues" evidence="11">
    <location>
        <begin position="489"/>
        <end position="501"/>
    </location>
</feature>
<evidence type="ECO:0000256" key="4">
    <source>
        <dbReference type="ARBA" id="ARBA00022801"/>
    </source>
</evidence>
<dbReference type="PRINTS" id="PR01271">
    <property type="entry name" value="HISDACETLASE"/>
</dbReference>
<name>A0AAW1Q217_9CHLO</name>
<evidence type="ECO:0000256" key="1">
    <source>
        <dbReference type="ARBA" id="ARBA00004123"/>
    </source>
</evidence>
<dbReference type="FunFam" id="3.40.800.20:FF:000001">
    <property type="entry name" value="Histone deacetylase"/>
    <property type="match status" value="1"/>
</dbReference>
<dbReference type="AlphaFoldDB" id="A0AAW1Q217"/>
<dbReference type="PANTHER" id="PTHR10625">
    <property type="entry name" value="HISTONE DEACETYLASE HDAC1-RELATED"/>
    <property type="match status" value="1"/>
</dbReference>
<evidence type="ECO:0000256" key="3">
    <source>
        <dbReference type="ARBA" id="ARBA00022491"/>
    </source>
</evidence>
<keyword evidence="4" id="KW-0378">Hydrolase</keyword>
<dbReference type="InterPro" id="IPR023696">
    <property type="entry name" value="Ureohydrolase_dom_sf"/>
</dbReference>
<keyword evidence="7" id="KW-0804">Transcription</keyword>
<evidence type="ECO:0000256" key="6">
    <source>
        <dbReference type="ARBA" id="ARBA00023015"/>
    </source>
</evidence>
<dbReference type="CDD" id="cd09991">
    <property type="entry name" value="HDAC_classI"/>
    <property type="match status" value="1"/>
</dbReference>
<dbReference type="InterPro" id="IPR000286">
    <property type="entry name" value="HDACs"/>
</dbReference>
<comment type="caution">
    <text evidence="13">The sequence shown here is derived from an EMBL/GenBank/DDBJ whole genome shotgun (WGS) entry which is preliminary data.</text>
</comment>
<comment type="similarity">
    <text evidence="10">Belongs to the histone deacetylase family. HD Type 1 subfamily.</text>
</comment>
<evidence type="ECO:0000313" key="14">
    <source>
        <dbReference type="Proteomes" id="UP001465755"/>
    </source>
</evidence>
<evidence type="ECO:0000256" key="9">
    <source>
        <dbReference type="ARBA" id="ARBA00048287"/>
    </source>
</evidence>
<proteinExistence type="inferred from homology"/>
<evidence type="ECO:0000256" key="7">
    <source>
        <dbReference type="ARBA" id="ARBA00023163"/>
    </source>
</evidence>
<dbReference type="PRINTS" id="PR01270">
    <property type="entry name" value="HDASUPER"/>
</dbReference>
<dbReference type="InterPro" id="IPR003084">
    <property type="entry name" value="HDAC_I/II"/>
</dbReference>
<keyword evidence="14" id="KW-1185">Reference proteome</keyword>
<dbReference type="GO" id="GO:0040029">
    <property type="term" value="P:epigenetic regulation of gene expression"/>
    <property type="evidence" value="ECO:0007669"/>
    <property type="project" value="TreeGrafter"/>
</dbReference>
<dbReference type="GO" id="GO:0005634">
    <property type="term" value="C:nucleus"/>
    <property type="evidence" value="ECO:0007669"/>
    <property type="project" value="UniProtKB-SubCell"/>
</dbReference>
<evidence type="ECO:0000256" key="2">
    <source>
        <dbReference type="ARBA" id="ARBA00012111"/>
    </source>
</evidence>
<evidence type="ECO:0000256" key="10">
    <source>
        <dbReference type="ARBA" id="ARBA00061569"/>
    </source>
</evidence>
<feature type="compositionally biased region" description="Polar residues" evidence="11">
    <location>
        <begin position="458"/>
        <end position="470"/>
    </location>
</feature>
<evidence type="ECO:0000259" key="12">
    <source>
        <dbReference type="Pfam" id="PF00850"/>
    </source>
</evidence>
<organism evidence="13 14">
    <name type="scientific">Symbiochloris irregularis</name>
    <dbReference type="NCBI Taxonomy" id="706552"/>
    <lineage>
        <taxon>Eukaryota</taxon>
        <taxon>Viridiplantae</taxon>
        <taxon>Chlorophyta</taxon>
        <taxon>core chlorophytes</taxon>
        <taxon>Trebouxiophyceae</taxon>
        <taxon>Trebouxiales</taxon>
        <taxon>Trebouxiaceae</taxon>
        <taxon>Symbiochloris</taxon>
    </lineage>
</organism>
<dbReference type="SUPFAM" id="SSF52768">
    <property type="entry name" value="Arginase/deacetylase"/>
    <property type="match status" value="1"/>
</dbReference>
<sequence length="501" mass="54803">MTSKRKVAYFYDPDIGNYYYGPGHPMKPHRIRMTHSLILHYGLHNMMDLFIPAPAEAEDLVQFHDSDYIAFLRTVNPDNQDHFVKQMKKFNVGEDCPVFNGLFKYCQSYTGGSVGGAVKLNHGNADLVINWSGGLHHAKKAEASGFCYVNDIVLAILELLKYHRRVLYVDIDVHHGDGVEEAFLTTDRVLTCSFHKFGDSFFPGTGDVVNVGHGPGKMYALNAPLESGITDEAYKRLFQPVMRKAVEVFQPEAIVFQSGADSLAGDRIGLLNLSIVGHAECVKFMQTFNLPMLVLGGGGYKINNVARCWAYETGAILGVQMADQLPDNEYRDYYGPSFRLVVPPNGDMQNENTGTYLDALCKRLLHNLSQMGSPNSVPFHERPPDYPLPDSPTQGPGDPHRVHRLWDGQHHGGDKDDRDLPAGVLRRESGGRARVDISGQEGDGEPRHPSAASAGPTPVQSMLRSPSSGVPNGVDKSALPAGTGLPPQGNAPPGPTPPPPI</sequence>
<evidence type="ECO:0000256" key="8">
    <source>
        <dbReference type="ARBA" id="ARBA00023242"/>
    </source>
</evidence>
<dbReference type="Pfam" id="PF00850">
    <property type="entry name" value="Hist_deacetyl"/>
    <property type="match status" value="1"/>
</dbReference>
<accession>A0AAW1Q217</accession>
<feature type="compositionally biased region" description="Basic and acidic residues" evidence="11">
    <location>
        <begin position="398"/>
        <end position="435"/>
    </location>
</feature>
<dbReference type="EMBL" id="JALJOQ010000001">
    <property type="protein sequence ID" value="KAK9815117.1"/>
    <property type="molecule type" value="Genomic_DNA"/>
</dbReference>
<reference evidence="13 14" key="1">
    <citation type="journal article" date="2024" name="Nat. Commun.">
        <title>Phylogenomics reveals the evolutionary origins of lichenization in chlorophyte algae.</title>
        <authorList>
            <person name="Puginier C."/>
            <person name="Libourel C."/>
            <person name="Otte J."/>
            <person name="Skaloud P."/>
            <person name="Haon M."/>
            <person name="Grisel S."/>
            <person name="Petersen M."/>
            <person name="Berrin J.G."/>
            <person name="Delaux P.M."/>
            <person name="Dal Grande F."/>
            <person name="Keller J."/>
        </authorList>
    </citation>
    <scope>NUCLEOTIDE SEQUENCE [LARGE SCALE GENOMIC DNA]</scope>
    <source>
        <strain evidence="13 14">SAG 2036</strain>
    </source>
</reference>